<dbReference type="SUPFAM" id="SSF52777">
    <property type="entry name" value="CoA-dependent acyltransferases"/>
    <property type="match status" value="1"/>
</dbReference>
<evidence type="ECO:0000256" key="3">
    <source>
        <dbReference type="ARBA" id="ARBA00023315"/>
    </source>
</evidence>
<dbReference type="InterPro" id="IPR050743">
    <property type="entry name" value="2-oxoacid_DH_E2_comp"/>
</dbReference>
<name>A0A430UT82_THESC</name>
<proteinExistence type="predicted"/>
<evidence type="ECO:0000256" key="2">
    <source>
        <dbReference type="ARBA" id="ARBA00022679"/>
    </source>
</evidence>
<keyword evidence="2" id="KW-0808">Transferase</keyword>
<evidence type="ECO:0000313" key="5">
    <source>
        <dbReference type="EMBL" id="RTI11803.1"/>
    </source>
</evidence>
<evidence type="ECO:0000259" key="4">
    <source>
        <dbReference type="Pfam" id="PF00198"/>
    </source>
</evidence>
<evidence type="ECO:0000313" key="6">
    <source>
        <dbReference type="Proteomes" id="UP000287173"/>
    </source>
</evidence>
<accession>A0A430UT82</accession>
<dbReference type="GO" id="GO:0005737">
    <property type="term" value="C:cytoplasm"/>
    <property type="evidence" value="ECO:0007669"/>
    <property type="project" value="TreeGrafter"/>
</dbReference>
<sequence>MALTPAKVLPLKGVRKVIAERMRLSLAGTAQVTLHRWADVSPAAQDRALRPTPPSWTAYFAKAFALALKEMPLFNSHLLGEEIFLFEEVHLGIAVQTQDGLVVPVLRHASEGSLANLDGRIRELADRARRRLLTLPDLADATASLSNLGMYGIDFFTPILNPPQTCILGVGRVRENAGREEVGLSLTFDHQVVDGALAAQFLDKVAGYLADPGALG</sequence>
<dbReference type="Pfam" id="PF00198">
    <property type="entry name" value="2-oxoacid_dh"/>
    <property type="match status" value="1"/>
</dbReference>
<dbReference type="Gene3D" id="3.30.559.10">
    <property type="entry name" value="Chloramphenicol acetyltransferase-like domain"/>
    <property type="match status" value="1"/>
</dbReference>
<dbReference type="PANTHER" id="PTHR43178">
    <property type="entry name" value="DIHYDROLIPOAMIDE ACETYLTRANSFERASE COMPONENT OF PYRUVATE DEHYDROGENASE COMPLEX"/>
    <property type="match status" value="1"/>
</dbReference>
<comment type="cofactor">
    <cofactor evidence="1">
        <name>(R)-lipoate</name>
        <dbReference type="ChEBI" id="CHEBI:83088"/>
    </cofactor>
</comment>
<dbReference type="GO" id="GO:0016407">
    <property type="term" value="F:acetyltransferase activity"/>
    <property type="evidence" value="ECO:0007669"/>
    <property type="project" value="TreeGrafter"/>
</dbReference>
<gene>
    <name evidence="5" type="ORF">CSW30_02015</name>
</gene>
<dbReference type="Proteomes" id="UP000287173">
    <property type="component" value="Unassembled WGS sequence"/>
</dbReference>
<reference evidence="5 6" key="1">
    <citation type="journal article" date="2019" name="Extremophiles">
        <title>Biogeography of thermophiles and predominance of Thermus scotoductus in domestic water heaters.</title>
        <authorList>
            <person name="Wilpiszeski R.L."/>
            <person name="Zhang Z."/>
            <person name="House C.H."/>
        </authorList>
    </citation>
    <scope>NUCLEOTIDE SEQUENCE [LARGE SCALE GENOMIC DNA]</scope>
    <source>
        <strain evidence="5 6">17_S17</strain>
    </source>
</reference>
<dbReference type="RefSeq" id="WP_126218274.1">
    <property type="nucleotide sequence ID" value="NZ_PEMG01000037.1"/>
</dbReference>
<keyword evidence="3" id="KW-0012">Acyltransferase</keyword>
<organism evidence="5 6">
    <name type="scientific">Thermus scotoductus</name>
    <dbReference type="NCBI Taxonomy" id="37636"/>
    <lineage>
        <taxon>Bacteria</taxon>
        <taxon>Thermotogati</taxon>
        <taxon>Deinococcota</taxon>
        <taxon>Deinococci</taxon>
        <taxon>Thermales</taxon>
        <taxon>Thermaceae</taxon>
        <taxon>Thermus</taxon>
    </lineage>
</organism>
<feature type="domain" description="2-oxoacid dehydrogenase acyltransferase catalytic" evidence="4">
    <location>
        <begin position="7"/>
        <end position="214"/>
    </location>
</feature>
<dbReference type="PANTHER" id="PTHR43178:SF5">
    <property type="entry name" value="LIPOAMIDE ACYLTRANSFERASE COMPONENT OF BRANCHED-CHAIN ALPHA-KETO ACID DEHYDROGENASE COMPLEX, MITOCHONDRIAL"/>
    <property type="match status" value="1"/>
</dbReference>
<dbReference type="InterPro" id="IPR023213">
    <property type="entry name" value="CAT-like_dom_sf"/>
</dbReference>
<comment type="caution">
    <text evidence="5">The sequence shown here is derived from an EMBL/GenBank/DDBJ whole genome shotgun (WGS) entry which is preliminary data.</text>
</comment>
<evidence type="ECO:0000256" key="1">
    <source>
        <dbReference type="ARBA" id="ARBA00001938"/>
    </source>
</evidence>
<dbReference type="GO" id="GO:0031405">
    <property type="term" value="F:lipoic acid binding"/>
    <property type="evidence" value="ECO:0007669"/>
    <property type="project" value="TreeGrafter"/>
</dbReference>
<protein>
    <recommendedName>
        <fullName evidence="4">2-oxoacid dehydrogenase acyltransferase catalytic domain-containing protein</fullName>
    </recommendedName>
</protein>
<dbReference type="AlphaFoldDB" id="A0A430UT82"/>
<dbReference type="InterPro" id="IPR001078">
    <property type="entry name" value="2-oxoacid_DH_actylTfrase"/>
</dbReference>
<dbReference type="EMBL" id="PEMG01000037">
    <property type="protein sequence ID" value="RTI11803.1"/>
    <property type="molecule type" value="Genomic_DNA"/>
</dbReference>